<dbReference type="OrthoDB" id="5959103at2"/>
<dbReference type="AlphaFoldDB" id="A0A5B8L6U9"/>
<keyword evidence="4" id="KW-1185">Reference proteome</keyword>
<dbReference type="Proteomes" id="UP000321389">
    <property type="component" value="Chromosome"/>
</dbReference>
<dbReference type="EMBL" id="CP042301">
    <property type="protein sequence ID" value="QDZ03168.1"/>
    <property type="molecule type" value="Genomic_DNA"/>
</dbReference>
<feature type="transmembrane region" description="Helical" evidence="2">
    <location>
        <begin position="33"/>
        <end position="51"/>
    </location>
</feature>
<evidence type="ECO:0000256" key="2">
    <source>
        <dbReference type="SAM" id="Phobius"/>
    </source>
</evidence>
<accession>A0A5B8L6U9</accession>
<sequence>MSRDSEAAGGATAAKPGISILGRRIPLPRSRPLRITIGTLLVLLGLFFGFLPVLGYWMVPVGLMVLSYDIPVVRRLRRRIAVWWSRRKQRRTDTAEREESSRRGF</sequence>
<feature type="compositionally biased region" description="Basic and acidic residues" evidence="1">
    <location>
        <begin position="91"/>
        <end position="105"/>
    </location>
</feature>
<keyword evidence="2" id="KW-0812">Transmembrane</keyword>
<reference evidence="3" key="1">
    <citation type="submission" date="2020-04" db="EMBL/GenBank/DDBJ databases">
        <title>Nitratireductor sp. nov. isolated from mangrove soil.</title>
        <authorList>
            <person name="Ye Y."/>
        </authorList>
    </citation>
    <scope>NUCLEOTIDE SEQUENCE</scope>
    <source>
        <strain evidence="3">SY7</strain>
    </source>
</reference>
<proteinExistence type="predicted"/>
<evidence type="ECO:0000313" key="3">
    <source>
        <dbReference type="EMBL" id="QDZ03168.1"/>
    </source>
</evidence>
<dbReference type="KEGG" id="niy:FQ775_01985"/>
<feature type="region of interest" description="Disordered" evidence="1">
    <location>
        <begin position="86"/>
        <end position="105"/>
    </location>
</feature>
<name>A0A5B8L6U9_9HYPH</name>
<evidence type="ECO:0000313" key="4">
    <source>
        <dbReference type="Proteomes" id="UP000321389"/>
    </source>
</evidence>
<keyword evidence="2" id="KW-0472">Membrane</keyword>
<evidence type="ECO:0000256" key="1">
    <source>
        <dbReference type="SAM" id="MobiDB-lite"/>
    </source>
</evidence>
<organism evidence="3 4">
    <name type="scientific">Nitratireductor mangrovi</name>
    <dbReference type="NCBI Taxonomy" id="2599600"/>
    <lineage>
        <taxon>Bacteria</taxon>
        <taxon>Pseudomonadati</taxon>
        <taxon>Pseudomonadota</taxon>
        <taxon>Alphaproteobacteria</taxon>
        <taxon>Hyphomicrobiales</taxon>
        <taxon>Phyllobacteriaceae</taxon>
        <taxon>Nitratireductor</taxon>
    </lineage>
</organism>
<protein>
    <submittedName>
        <fullName evidence="3">Uncharacterized protein</fullName>
    </submittedName>
</protein>
<keyword evidence="2" id="KW-1133">Transmembrane helix</keyword>
<gene>
    <name evidence="3" type="ORF">FQ775_01985</name>
</gene>
<dbReference type="RefSeq" id="WP_146301801.1">
    <property type="nucleotide sequence ID" value="NZ_CP042301.2"/>
</dbReference>